<evidence type="ECO:0000313" key="2">
    <source>
        <dbReference type="EMBL" id="EST47467.1"/>
    </source>
</evidence>
<sequence length="315" mass="35660">MLQIILISVVFVIAIVASIYFAIRIPPNYILTTSSHSKPVLDSVKIFNSRNYAPISVQAPEFIVFTDISNKDIKYKFYQTDSPLAPILVIQPNFSISILDPVKKLAVTSGRSVYALLGGYEFSTDQIIKELEVMLDIINKPTFLVTYGTGSNRILQAIQQQRFGSVIKIFACYCSFDALAPMFWSTKVITQQNLVIQNWLKLNGQNLVNSQQISAFELKNIVKSTNIQVGFDTLISRNLETNVEEYYMQNCQFDKLDTIQNEVVFINSNSDQRTGRIFPDHGNLVKINYGEYMKCYVRGSSDVVSILISLLIQDQ</sequence>
<reference evidence="3" key="2">
    <citation type="submission" date="2020-12" db="EMBL/GenBank/DDBJ databases">
        <title>New Spironucleus salmonicida genome in near-complete chromosomes.</title>
        <authorList>
            <person name="Xu F."/>
            <person name="Kurt Z."/>
            <person name="Jimenez-Gonzalez A."/>
            <person name="Astvaldsson A."/>
            <person name="Andersson J.O."/>
            <person name="Svard S.G."/>
        </authorList>
    </citation>
    <scope>NUCLEOTIDE SEQUENCE</scope>
    <source>
        <strain evidence="3">ATCC 50377</strain>
    </source>
</reference>
<feature type="transmembrane region" description="Helical" evidence="1">
    <location>
        <begin position="5"/>
        <end position="23"/>
    </location>
</feature>
<keyword evidence="4" id="KW-1185">Reference proteome</keyword>
<dbReference type="EMBL" id="AUWU02000007">
    <property type="protein sequence ID" value="KAH0570670.1"/>
    <property type="molecule type" value="Genomic_DNA"/>
</dbReference>
<dbReference type="Proteomes" id="UP000018208">
    <property type="component" value="Unassembled WGS sequence"/>
</dbReference>
<evidence type="ECO:0000313" key="3">
    <source>
        <dbReference type="EMBL" id="KAH0570670.1"/>
    </source>
</evidence>
<dbReference type="AlphaFoldDB" id="V6LS32"/>
<protein>
    <submittedName>
        <fullName evidence="2">Uncharacterized protein</fullName>
    </submittedName>
</protein>
<dbReference type="VEuPathDB" id="GiardiaDB:SS50377_26956"/>
<organism evidence="2">
    <name type="scientific">Spironucleus salmonicida</name>
    <dbReference type="NCBI Taxonomy" id="348837"/>
    <lineage>
        <taxon>Eukaryota</taxon>
        <taxon>Metamonada</taxon>
        <taxon>Diplomonadida</taxon>
        <taxon>Hexamitidae</taxon>
        <taxon>Hexamitinae</taxon>
        <taxon>Spironucleus</taxon>
    </lineage>
</organism>
<name>V6LS32_9EUKA</name>
<keyword evidence="1" id="KW-0812">Transmembrane</keyword>
<keyword evidence="1" id="KW-1133">Transmembrane helix</keyword>
<evidence type="ECO:0000256" key="1">
    <source>
        <dbReference type="SAM" id="Phobius"/>
    </source>
</evidence>
<proteinExistence type="predicted"/>
<gene>
    <name evidence="2" type="ORF">SS50377_12452</name>
    <name evidence="3" type="ORF">SS50377_26956</name>
</gene>
<accession>V6LS32</accession>
<keyword evidence="1" id="KW-0472">Membrane</keyword>
<reference evidence="2 3" key="1">
    <citation type="journal article" date="2014" name="PLoS Genet.">
        <title>The Genome of Spironucleus salmonicida Highlights a Fish Pathogen Adapted to Fluctuating Environments.</title>
        <authorList>
            <person name="Xu F."/>
            <person name="Jerlstrom-Hultqvist J."/>
            <person name="Einarsson E."/>
            <person name="Astvaldsson A."/>
            <person name="Svard S.G."/>
            <person name="Andersson J.O."/>
        </authorList>
    </citation>
    <scope>NUCLEOTIDE SEQUENCE</scope>
    <source>
        <strain evidence="3">ATCC 50377</strain>
    </source>
</reference>
<evidence type="ECO:0000313" key="4">
    <source>
        <dbReference type="Proteomes" id="UP000018208"/>
    </source>
</evidence>
<dbReference type="EMBL" id="KI546040">
    <property type="protein sequence ID" value="EST47467.1"/>
    <property type="molecule type" value="Genomic_DNA"/>
</dbReference>